<dbReference type="EMBL" id="PNBX01000053">
    <property type="protein sequence ID" value="TMO67623.1"/>
    <property type="molecule type" value="Genomic_DNA"/>
</dbReference>
<accession>A0A5S3V7C7</accession>
<keyword evidence="4" id="KW-0233">DNA recombination</keyword>
<feature type="domain" description="Tyr recombinase" evidence="6">
    <location>
        <begin position="203"/>
        <end position="386"/>
    </location>
</feature>
<dbReference type="GO" id="GO:0015074">
    <property type="term" value="P:DNA integration"/>
    <property type="evidence" value="ECO:0007669"/>
    <property type="project" value="UniProtKB-KW"/>
</dbReference>
<dbReference type="GO" id="GO:0006310">
    <property type="term" value="P:DNA recombination"/>
    <property type="evidence" value="ECO:0007669"/>
    <property type="project" value="UniProtKB-KW"/>
</dbReference>
<dbReference type="GO" id="GO:0003677">
    <property type="term" value="F:DNA binding"/>
    <property type="evidence" value="ECO:0007669"/>
    <property type="project" value="UniProtKB-UniRule"/>
</dbReference>
<evidence type="ECO:0000313" key="9">
    <source>
        <dbReference type="Proteomes" id="UP000307217"/>
    </source>
</evidence>
<evidence type="ECO:0000313" key="8">
    <source>
        <dbReference type="EMBL" id="TMO67623.1"/>
    </source>
</evidence>
<dbReference type="AlphaFoldDB" id="A0A5S3V7C7"/>
<evidence type="ECO:0000259" key="7">
    <source>
        <dbReference type="PROSITE" id="PS51900"/>
    </source>
</evidence>
<dbReference type="PANTHER" id="PTHR30629:SF2">
    <property type="entry name" value="PROPHAGE INTEGRASE INTS-RELATED"/>
    <property type="match status" value="1"/>
</dbReference>
<dbReference type="InterPro" id="IPR053876">
    <property type="entry name" value="Phage_int_M"/>
</dbReference>
<evidence type="ECO:0000256" key="2">
    <source>
        <dbReference type="ARBA" id="ARBA00022908"/>
    </source>
</evidence>
<protein>
    <submittedName>
        <fullName evidence="8">Integrase</fullName>
    </submittedName>
</protein>
<dbReference type="PROSITE" id="PS51898">
    <property type="entry name" value="TYR_RECOMBINASE"/>
    <property type="match status" value="1"/>
</dbReference>
<dbReference type="Gene3D" id="1.10.443.10">
    <property type="entry name" value="Intergrase catalytic core"/>
    <property type="match status" value="1"/>
</dbReference>
<sequence>MALTDAKLRKLANKKDDPITLSHRDGLRVKRNKNGSVLWQYRCRYLCKPVIVSLGYYPEVSLKDAQDLIPHLKHWLSIGEDPRKAYKAYSKGAADDPTASELAQKWLNNTLHTYKPKTQEVYSHHMGKWVLPYLKDKPACEMTAADWHKYFDYIRENGTAKTASVILVRVKTVLRWAAMRGELPNNNPIFNLQTKHVGESATQGQRWLPFNELALLWRKIEQARAAPANKACLQLVFLTGARQSEIRELKWEHIDEENKIWTVPPENSKTNKPIRRPITKKMQEILDSLALVYGKKGYICPGSSPRKAITTHAVNRFCARIWGYLHEEHKTAKFVPHDARRSISTLLSELDIPPYVTEKMLGHARRGVMAVYNKHDYIKAQAEGYELYWKKINEAIANLKS</sequence>
<evidence type="ECO:0000256" key="5">
    <source>
        <dbReference type="PROSITE-ProRule" id="PRU01248"/>
    </source>
</evidence>
<feature type="domain" description="Core-binding (CB)" evidence="7">
    <location>
        <begin position="97"/>
        <end position="178"/>
    </location>
</feature>
<dbReference type="CDD" id="cd00801">
    <property type="entry name" value="INT_P4_C"/>
    <property type="match status" value="1"/>
</dbReference>
<dbReference type="Pfam" id="PF00589">
    <property type="entry name" value="Phage_integrase"/>
    <property type="match status" value="1"/>
</dbReference>
<proteinExistence type="inferred from homology"/>
<comment type="similarity">
    <text evidence="1">Belongs to the 'phage' integrase family.</text>
</comment>
<dbReference type="InterPro" id="IPR013762">
    <property type="entry name" value="Integrase-like_cat_sf"/>
</dbReference>
<dbReference type="OrthoDB" id="9795573at2"/>
<dbReference type="InterPro" id="IPR010998">
    <property type="entry name" value="Integrase_recombinase_N"/>
</dbReference>
<organism evidence="8 9">
    <name type="scientific">Pseudoalteromonas aurantia</name>
    <dbReference type="NCBI Taxonomy" id="43654"/>
    <lineage>
        <taxon>Bacteria</taxon>
        <taxon>Pseudomonadati</taxon>
        <taxon>Pseudomonadota</taxon>
        <taxon>Gammaproteobacteria</taxon>
        <taxon>Alteromonadales</taxon>
        <taxon>Pseudoalteromonadaceae</taxon>
        <taxon>Pseudoalteromonas</taxon>
    </lineage>
</organism>
<evidence type="ECO:0000256" key="1">
    <source>
        <dbReference type="ARBA" id="ARBA00008857"/>
    </source>
</evidence>
<dbReference type="Gene3D" id="3.30.160.390">
    <property type="entry name" value="Integrase, DNA-binding domain"/>
    <property type="match status" value="1"/>
</dbReference>
<dbReference type="InterPro" id="IPR002104">
    <property type="entry name" value="Integrase_catalytic"/>
</dbReference>
<dbReference type="Pfam" id="PF13356">
    <property type="entry name" value="Arm-DNA-bind_3"/>
    <property type="match status" value="1"/>
</dbReference>
<dbReference type="InterPro" id="IPR038488">
    <property type="entry name" value="Integrase_DNA-bd_sf"/>
</dbReference>
<evidence type="ECO:0000256" key="3">
    <source>
        <dbReference type="ARBA" id="ARBA00023125"/>
    </source>
</evidence>
<comment type="caution">
    <text evidence="8">The sequence shown here is derived from an EMBL/GenBank/DDBJ whole genome shotgun (WGS) entry which is preliminary data.</text>
</comment>
<keyword evidence="2" id="KW-0229">DNA integration</keyword>
<keyword evidence="3 5" id="KW-0238">DNA-binding</keyword>
<evidence type="ECO:0000259" key="6">
    <source>
        <dbReference type="PROSITE" id="PS51898"/>
    </source>
</evidence>
<dbReference type="InterPro" id="IPR025166">
    <property type="entry name" value="Integrase_DNA_bind_dom"/>
</dbReference>
<dbReference type="SUPFAM" id="SSF56349">
    <property type="entry name" value="DNA breaking-rejoining enzymes"/>
    <property type="match status" value="1"/>
</dbReference>
<name>A0A5S3V7C7_9GAMM</name>
<dbReference type="Proteomes" id="UP000307217">
    <property type="component" value="Unassembled WGS sequence"/>
</dbReference>
<dbReference type="InterPro" id="IPR050808">
    <property type="entry name" value="Phage_Integrase"/>
</dbReference>
<dbReference type="InterPro" id="IPR011010">
    <property type="entry name" value="DNA_brk_join_enz"/>
</dbReference>
<dbReference type="PROSITE" id="PS51900">
    <property type="entry name" value="CB"/>
    <property type="match status" value="1"/>
</dbReference>
<dbReference type="RefSeq" id="WP_138592240.1">
    <property type="nucleotide sequence ID" value="NZ_PNBX01000053.1"/>
</dbReference>
<gene>
    <name evidence="8" type="ORF">CWC19_12835</name>
</gene>
<reference evidence="8 9" key="1">
    <citation type="submission" date="2018-01" db="EMBL/GenBank/DDBJ databases">
        <authorList>
            <person name="Paulsen S."/>
            <person name="Gram L.K."/>
        </authorList>
    </citation>
    <scope>NUCLEOTIDE SEQUENCE [LARGE SCALE GENOMIC DNA]</scope>
    <source>
        <strain evidence="8 9">S3790</strain>
    </source>
</reference>
<dbReference type="PANTHER" id="PTHR30629">
    <property type="entry name" value="PROPHAGE INTEGRASE"/>
    <property type="match status" value="1"/>
</dbReference>
<dbReference type="Pfam" id="PF22022">
    <property type="entry name" value="Phage_int_M"/>
    <property type="match status" value="1"/>
</dbReference>
<dbReference type="InterPro" id="IPR044068">
    <property type="entry name" value="CB"/>
</dbReference>
<evidence type="ECO:0000256" key="4">
    <source>
        <dbReference type="ARBA" id="ARBA00023172"/>
    </source>
</evidence>
<dbReference type="Gene3D" id="1.10.150.130">
    <property type="match status" value="1"/>
</dbReference>
<reference evidence="9" key="2">
    <citation type="submission" date="2019-06" db="EMBL/GenBank/DDBJ databases">
        <title>Co-occurence of chitin degradation, pigmentation and bioactivity in marine Pseudoalteromonas.</title>
        <authorList>
            <person name="Sonnenschein E.C."/>
            <person name="Bech P.K."/>
        </authorList>
    </citation>
    <scope>NUCLEOTIDE SEQUENCE [LARGE SCALE GENOMIC DNA]</scope>
    <source>
        <strain evidence="9">S3790</strain>
    </source>
</reference>